<proteinExistence type="predicted"/>
<name>A0A9D3XY21_DREPO</name>
<comment type="caution">
    <text evidence="1">The sequence shown here is derived from an EMBL/GenBank/DDBJ whole genome shotgun (WGS) entry which is preliminary data.</text>
</comment>
<dbReference type="EMBL" id="JAIWYP010000121">
    <property type="protein sequence ID" value="KAH3689421.1"/>
    <property type="molecule type" value="Genomic_DNA"/>
</dbReference>
<evidence type="ECO:0000313" key="1">
    <source>
        <dbReference type="EMBL" id="KAH3689421.1"/>
    </source>
</evidence>
<protein>
    <submittedName>
        <fullName evidence="1">Uncharacterized protein</fullName>
    </submittedName>
</protein>
<dbReference type="Proteomes" id="UP000828390">
    <property type="component" value="Unassembled WGS sequence"/>
</dbReference>
<reference evidence="1" key="1">
    <citation type="journal article" date="2019" name="bioRxiv">
        <title>The Genome of the Zebra Mussel, Dreissena polymorpha: A Resource for Invasive Species Research.</title>
        <authorList>
            <person name="McCartney M.A."/>
            <person name="Auch B."/>
            <person name="Kono T."/>
            <person name="Mallez S."/>
            <person name="Zhang Y."/>
            <person name="Obille A."/>
            <person name="Becker A."/>
            <person name="Abrahante J.E."/>
            <person name="Garbe J."/>
            <person name="Badalamenti J.P."/>
            <person name="Herman A."/>
            <person name="Mangelson H."/>
            <person name="Liachko I."/>
            <person name="Sullivan S."/>
            <person name="Sone E.D."/>
            <person name="Koren S."/>
            <person name="Silverstein K.A.T."/>
            <person name="Beckman K.B."/>
            <person name="Gohl D.M."/>
        </authorList>
    </citation>
    <scope>NUCLEOTIDE SEQUENCE</scope>
    <source>
        <strain evidence="1">Duluth1</strain>
        <tissue evidence="1">Whole animal</tissue>
    </source>
</reference>
<accession>A0A9D3XY21</accession>
<dbReference type="AlphaFoldDB" id="A0A9D3XY21"/>
<evidence type="ECO:0000313" key="2">
    <source>
        <dbReference type="Proteomes" id="UP000828390"/>
    </source>
</evidence>
<sequence>MKRSSYTESALGTLTEGMVYLRRSLSSKQRKKLTLSAFNTSGTLSVPVSPTKCVHPPRQLKRSCRFVHLYV</sequence>
<gene>
    <name evidence="1" type="ORF">DPMN_191909</name>
</gene>
<keyword evidence="2" id="KW-1185">Reference proteome</keyword>
<organism evidence="1 2">
    <name type="scientific">Dreissena polymorpha</name>
    <name type="common">Zebra mussel</name>
    <name type="synonym">Mytilus polymorpha</name>
    <dbReference type="NCBI Taxonomy" id="45954"/>
    <lineage>
        <taxon>Eukaryota</taxon>
        <taxon>Metazoa</taxon>
        <taxon>Spiralia</taxon>
        <taxon>Lophotrochozoa</taxon>
        <taxon>Mollusca</taxon>
        <taxon>Bivalvia</taxon>
        <taxon>Autobranchia</taxon>
        <taxon>Heteroconchia</taxon>
        <taxon>Euheterodonta</taxon>
        <taxon>Imparidentia</taxon>
        <taxon>Neoheterodontei</taxon>
        <taxon>Myida</taxon>
        <taxon>Dreissenoidea</taxon>
        <taxon>Dreissenidae</taxon>
        <taxon>Dreissena</taxon>
    </lineage>
</organism>
<reference evidence="1" key="2">
    <citation type="submission" date="2020-11" db="EMBL/GenBank/DDBJ databases">
        <authorList>
            <person name="McCartney M.A."/>
            <person name="Auch B."/>
            <person name="Kono T."/>
            <person name="Mallez S."/>
            <person name="Becker A."/>
            <person name="Gohl D.M."/>
            <person name="Silverstein K.A.T."/>
            <person name="Koren S."/>
            <person name="Bechman K.B."/>
            <person name="Herman A."/>
            <person name="Abrahante J.E."/>
            <person name="Garbe J."/>
        </authorList>
    </citation>
    <scope>NUCLEOTIDE SEQUENCE</scope>
    <source>
        <strain evidence="1">Duluth1</strain>
        <tissue evidence="1">Whole animal</tissue>
    </source>
</reference>